<proteinExistence type="predicted"/>
<gene>
    <name evidence="1" type="ORF">E2C01_088447</name>
</gene>
<name>A0A5B7JLX2_PORTR</name>
<comment type="caution">
    <text evidence="1">The sequence shown here is derived from an EMBL/GenBank/DDBJ whole genome shotgun (WGS) entry which is preliminary data.</text>
</comment>
<keyword evidence="2" id="KW-1185">Reference proteome</keyword>
<evidence type="ECO:0000313" key="1">
    <source>
        <dbReference type="EMBL" id="MPC93324.1"/>
    </source>
</evidence>
<dbReference type="EMBL" id="VSRR010094491">
    <property type="protein sequence ID" value="MPC93324.1"/>
    <property type="molecule type" value="Genomic_DNA"/>
</dbReference>
<sequence length="40" mass="4196">MPCISWFADPITGGFLKAVAVTHSLILHGARLTTDTASPV</sequence>
<protein>
    <submittedName>
        <fullName evidence="1">Uncharacterized protein</fullName>
    </submittedName>
</protein>
<dbReference type="AlphaFoldDB" id="A0A5B7JLX2"/>
<dbReference type="Proteomes" id="UP000324222">
    <property type="component" value="Unassembled WGS sequence"/>
</dbReference>
<evidence type="ECO:0000313" key="2">
    <source>
        <dbReference type="Proteomes" id="UP000324222"/>
    </source>
</evidence>
<accession>A0A5B7JLX2</accession>
<organism evidence="1 2">
    <name type="scientific">Portunus trituberculatus</name>
    <name type="common">Swimming crab</name>
    <name type="synonym">Neptunus trituberculatus</name>
    <dbReference type="NCBI Taxonomy" id="210409"/>
    <lineage>
        <taxon>Eukaryota</taxon>
        <taxon>Metazoa</taxon>
        <taxon>Ecdysozoa</taxon>
        <taxon>Arthropoda</taxon>
        <taxon>Crustacea</taxon>
        <taxon>Multicrustacea</taxon>
        <taxon>Malacostraca</taxon>
        <taxon>Eumalacostraca</taxon>
        <taxon>Eucarida</taxon>
        <taxon>Decapoda</taxon>
        <taxon>Pleocyemata</taxon>
        <taxon>Brachyura</taxon>
        <taxon>Eubrachyura</taxon>
        <taxon>Portunoidea</taxon>
        <taxon>Portunidae</taxon>
        <taxon>Portuninae</taxon>
        <taxon>Portunus</taxon>
    </lineage>
</organism>
<reference evidence="1 2" key="1">
    <citation type="submission" date="2019-05" db="EMBL/GenBank/DDBJ databases">
        <title>Another draft genome of Portunus trituberculatus and its Hox gene families provides insights of decapod evolution.</title>
        <authorList>
            <person name="Jeong J.-H."/>
            <person name="Song I."/>
            <person name="Kim S."/>
            <person name="Choi T."/>
            <person name="Kim D."/>
            <person name="Ryu S."/>
            <person name="Kim W."/>
        </authorList>
    </citation>
    <scope>NUCLEOTIDE SEQUENCE [LARGE SCALE GENOMIC DNA]</scope>
    <source>
        <tissue evidence="1">Muscle</tissue>
    </source>
</reference>